<dbReference type="GO" id="GO:0003676">
    <property type="term" value="F:nucleic acid binding"/>
    <property type="evidence" value="ECO:0007669"/>
    <property type="project" value="InterPro"/>
</dbReference>
<evidence type="ECO:0000259" key="1">
    <source>
        <dbReference type="PROSITE" id="PS50879"/>
    </source>
</evidence>
<feature type="domain" description="RNase H type-1" evidence="1">
    <location>
        <begin position="39"/>
        <end position="97"/>
    </location>
</feature>
<gene>
    <name evidence="2" type="ORF">T459_09491</name>
</gene>
<dbReference type="SUPFAM" id="SSF53098">
    <property type="entry name" value="Ribonuclease H-like"/>
    <property type="match status" value="1"/>
</dbReference>
<dbReference type="InterPro" id="IPR002156">
    <property type="entry name" value="RNaseH_domain"/>
</dbReference>
<organism evidence="2 3">
    <name type="scientific">Capsicum annuum</name>
    <name type="common">Capsicum pepper</name>
    <dbReference type="NCBI Taxonomy" id="4072"/>
    <lineage>
        <taxon>Eukaryota</taxon>
        <taxon>Viridiplantae</taxon>
        <taxon>Streptophyta</taxon>
        <taxon>Embryophyta</taxon>
        <taxon>Tracheophyta</taxon>
        <taxon>Spermatophyta</taxon>
        <taxon>Magnoliopsida</taxon>
        <taxon>eudicotyledons</taxon>
        <taxon>Gunneridae</taxon>
        <taxon>Pentapetalae</taxon>
        <taxon>asterids</taxon>
        <taxon>lamiids</taxon>
        <taxon>Solanales</taxon>
        <taxon>Solanaceae</taxon>
        <taxon>Solanoideae</taxon>
        <taxon>Capsiceae</taxon>
        <taxon>Capsicum</taxon>
    </lineage>
</organism>
<comment type="caution">
    <text evidence="2">The sequence shown here is derived from an EMBL/GenBank/DDBJ whole genome shotgun (WGS) entry which is preliminary data.</text>
</comment>
<dbReference type="PROSITE" id="PS50879">
    <property type="entry name" value="RNASE_H_1"/>
    <property type="match status" value="1"/>
</dbReference>
<reference evidence="2 3" key="1">
    <citation type="journal article" date="2014" name="Nat. Genet.">
        <title>Genome sequence of the hot pepper provides insights into the evolution of pungency in Capsicum species.</title>
        <authorList>
            <person name="Kim S."/>
            <person name="Park M."/>
            <person name="Yeom S.I."/>
            <person name="Kim Y.M."/>
            <person name="Lee J.M."/>
            <person name="Lee H.A."/>
            <person name="Seo E."/>
            <person name="Choi J."/>
            <person name="Cheong K."/>
            <person name="Kim K.T."/>
            <person name="Jung K."/>
            <person name="Lee G.W."/>
            <person name="Oh S.K."/>
            <person name="Bae C."/>
            <person name="Kim S.B."/>
            <person name="Lee H.Y."/>
            <person name="Kim S.Y."/>
            <person name="Kim M.S."/>
            <person name="Kang B.C."/>
            <person name="Jo Y.D."/>
            <person name="Yang H.B."/>
            <person name="Jeong H.J."/>
            <person name="Kang W.H."/>
            <person name="Kwon J.K."/>
            <person name="Shin C."/>
            <person name="Lim J.Y."/>
            <person name="Park J.H."/>
            <person name="Huh J.H."/>
            <person name="Kim J.S."/>
            <person name="Kim B.D."/>
            <person name="Cohen O."/>
            <person name="Paran I."/>
            <person name="Suh M.C."/>
            <person name="Lee S.B."/>
            <person name="Kim Y.K."/>
            <person name="Shin Y."/>
            <person name="Noh S.J."/>
            <person name="Park J."/>
            <person name="Seo Y.S."/>
            <person name="Kwon S.Y."/>
            <person name="Kim H.A."/>
            <person name="Park J.M."/>
            <person name="Kim H.J."/>
            <person name="Choi S.B."/>
            <person name="Bosland P.W."/>
            <person name="Reeves G."/>
            <person name="Jo S.H."/>
            <person name="Lee B.W."/>
            <person name="Cho H.T."/>
            <person name="Choi H.S."/>
            <person name="Lee M.S."/>
            <person name="Yu Y."/>
            <person name="Do Choi Y."/>
            <person name="Park B.S."/>
            <person name="van Deynze A."/>
            <person name="Ashrafi H."/>
            <person name="Hill T."/>
            <person name="Kim W.T."/>
            <person name="Pai H.S."/>
            <person name="Ahn H.K."/>
            <person name="Yeam I."/>
            <person name="Giovannoni J.J."/>
            <person name="Rose J.K."/>
            <person name="Sorensen I."/>
            <person name="Lee S.J."/>
            <person name="Kim R.W."/>
            <person name="Choi I.Y."/>
            <person name="Choi B.S."/>
            <person name="Lim J.S."/>
            <person name="Lee Y.H."/>
            <person name="Choi D."/>
        </authorList>
    </citation>
    <scope>NUCLEOTIDE SEQUENCE [LARGE SCALE GENOMIC DNA]</scope>
    <source>
        <strain evidence="3">cv. CM334</strain>
    </source>
</reference>
<dbReference type="Proteomes" id="UP000222542">
    <property type="component" value="Unassembled WGS sequence"/>
</dbReference>
<dbReference type="STRING" id="4072.A0A2G2ZZJ1"/>
<dbReference type="InterPro" id="IPR012337">
    <property type="entry name" value="RNaseH-like_sf"/>
</dbReference>
<proteinExistence type="predicted"/>
<reference evidence="2 3" key="2">
    <citation type="journal article" date="2017" name="Genome Biol.">
        <title>New reference genome sequences of hot pepper reveal the massive evolution of plant disease-resistance genes by retroduplication.</title>
        <authorList>
            <person name="Kim S."/>
            <person name="Park J."/>
            <person name="Yeom S.I."/>
            <person name="Kim Y.M."/>
            <person name="Seo E."/>
            <person name="Kim K.T."/>
            <person name="Kim M.S."/>
            <person name="Lee J.M."/>
            <person name="Cheong K."/>
            <person name="Shin H.S."/>
            <person name="Kim S.B."/>
            <person name="Han K."/>
            <person name="Lee J."/>
            <person name="Park M."/>
            <person name="Lee H.A."/>
            <person name="Lee H.Y."/>
            <person name="Lee Y."/>
            <person name="Oh S."/>
            <person name="Lee J.H."/>
            <person name="Choi E."/>
            <person name="Choi E."/>
            <person name="Lee S.E."/>
            <person name="Jeon J."/>
            <person name="Kim H."/>
            <person name="Choi G."/>
            <person name="Song H."/>
            <person name="Lee J."/>
            <person name="Lee S.C."/>
            <person name="Kwon J.K."/>
            <person name="Lee H.Y."/>
            <person name="Koo N."/>
            <person name="Hong Y."/>
            <person name="Kim R.W."/>
            <person name="Kang W.H."/>
            <person name="Huh J.H."/>
            <person name="Kang B.C."/>
            <person name="Yang T.J."/>
            <person name="Lee Y.H."/>
            <person name="Bennetzen J.L."/>
            <person name="Choi D."/>
        </authorList>
    </citation>
    <scope>NUCLEOTIDE SEQUENCE [LARGE SCALE GENOMIC DNA]</scope>
    <source>
        <strain evidence="3">cv. CM334</strain>
    </source>
</reference>
<dbReference type="Gene3D" id="3.30.420.10">
    <property type="entry name" value="Ribonuclease H-like superfamily/Ribonuclease H"/>
    <property type="match status" value="1"/>
</dbReference>
<dbReference type="Gramene" id="PHT87385">
    <property type="protein sequence ID" value="PHT87385"/>
    <property type="gene ID" value="T459_09491"/>
</dbReference>
<keyword evidence="3" id="KW-1185">Reference proteome</keyword>
<dbReference type="GO" id="GO:0004523">
    <property type="term" value="F:RNA-DNA hybrid ribonuclease activity"/>
    <property type="evidence" value="ECO:0007669"/>
    <property type="project" value="InterPro"/>
</dbReference>
<sequence>MGQKFSPMDWCWNWIKICQVMECYKTNLKSIMVKWEKLEMDSWKLNTDGSNIANQGRAGAGGVVRNRDGQMLMAFAAPVQFLTNNYSETQAALHGII</sequence>
<name>A0A2G2ZZJ1_CAPAN</name>
<evidence type="ECO:0000313" key="3">
    <source>
        <dbReference type="Proteomes" id="UP000222542"/>
    </source>
</evidence>
<protein>
    <recommendedName>
        <fullName evidence="1">RNase H type-1 domain-containing protein</fullName>
    </recommendedName>
</protein>
<dbReference type="EMBL" id="AYRZ02000003">
    <property type="protein sequence ID" value="PHT87385.1"/>
    <property type="molecule type" value="Genomic_DNA"/>
</dbReference>
<dbReference type="InterPro" id="IPR036397">
    <property type="entry name" value="RNaseH_sf"/>
</dbReference>
<dbReference type="PANTHER" id="PTHR47723:SF7">
    <property type="entry name" value="RNASE H FAMILY PROTEIN"/>
    <property type="match status" value="1"/>
</dbReference>
<dbReference type="InterPro" id="IPR044730">
    <property type="entry name" value="RNase_H-like_dom_plant"/>
</dbReference>
<dbReference type="OMA" id="NWIKICQ"/>
<dbReference type="CDD" id="cd06222">
    <property type="entry name" value="RNase_H_like"/>
    <property type="match status" value="1"/>
</dbReference>
<dbReference type="InterPro" id="IPR053151">
    <property type="entry name" value="RNase_H-like"/>
</dbReference>
<accession>A0A2G2ZZJ1</accession>
<dbReference type="PANTHER" id="PTHR47723">
    <property type="entry name" value="OS05G0353850 PROTEIN"/>
    <property type="match status" value="1"/>
</dbReference>
<evidence type="ECO:0000313" key="2">
    <source>
        <dbReference type="EMBL" id="PHT87385.1"/>
    </source>
</evidence>
<dbReference type="AlphaFoldDB" id="A0A2G2ZZJ1"/>
<dbReference type="Pfam" id="PF13456">
    <property type="entry name" value="RVT_3"/>
    <property type="match status" value="1"/>
</dbReference>